<proteinExistence type="predicted"/>
<protein>
    <submittedName>
        <fullName evidence="1">SIR2 family protein</fullName>
    </submittedName>
</protein>
<dbReference type="InterPro" id="IPR029035">
    <property type="entry name" value="DHS-like_NAD/FAD-binding_dom"/>
</dbReference>
<name>A0A7X4Y852_9BACT</name>
<dbReference type="AlphaFoldDB" id="A0A7X4Y852"/>
<evidence type="ECO:0000313" key="1">
    <source>
        <dbReference type="EMBL" id="NBC39562.1"/>
    </source>
</evidence>
<gene>
    <name evidence="1" type="ORF">GTZ93_06930</name>
</gene>
<dbReference type="EMBL" id="JAAAPK010000002">
    <property type="protein sequence ID" value="NBC39562.1"/>
    <property type="molecule type" value="Genomic_DNA"/>
</dbReference>
<evidence type="ECO:0000313" key="2">
    <source>
        <dbReference type="Proteomes" id="UP000537825"/>
    </source>
</evidence>
<keyword evidence="2" id="KW-1185">Reference proteome</keyword>
<sequence>MTVLTLTKALPRLQKAYQEHRLIPFLGAGFSAPLRLPTWSGLMRWMGGNLGFDPPELFEVHGNAQQLAGYFELEHPERLMGFIQEMRERFHHRDVDKQRRTSIQHQALAGCDFRTLYTTNFEHHIERALRDRNKKRKVLTLTRLEDFMKPVDPTACSVIKFHGDLAHPETIVLTESQFFDRHRLEAAPDQRLRSDLLGNVFLFVGYSFSDPNIRYIWHRMDRLRKESRKGTGASSTSAPLKSYWVTFGAGRVQPRLLEEWNIDVIELDASDKSASVAELLNQLHA</sequence>
<organism evidence="1 2">
    <name type="scientific">Corallococcus exiguus</name>
    <dbReference type="NCBI Taxonomy" id="83462"/>
    <lineage>
        <taxon>Bacteria</taxon>
        <taxon>Pseudomonadati</taxon>
        <taxon>Myxococcota</taxon>
        <taxon>Myxococcia</taxon>
        <taxon>Myxococcales</taxon>
        <taxon>Cystobacterineae</taxon>
        <taxon>Myxococcaceae</taxon>
        <taxon>Corallococcus</taxon>
    </lineage>
</organism>
<dbReference type="Proteomes" id="UP000537825">
    <property type="component" value="Unassembled WGS sequence"/>
</dbReference>
<dbReference type="Pfam" id="PF13289">
    <property type="entry name" value="SIR2_2"/>
    <property type="match status" value="1"/>
</dbReference>
<dbReference type="SUPFAM" id="SSF52467">
    <property type="entry name" value="DHS-like NAD/FAD-binding domain"/>
    <property type="match status" value="1"/>
</dbReference>
<reference evidence="1 2" key="1">
    <citation type="submission" date="2020-01" db="EMBL/GenBank/DDBJ databases">
        <title>The draft genome sequence of Corallococcus exiguus DSM 14696.</title>
        <authorList>
            <person name="Zhang X."/>
            <person name="Zhu H."/>
        </authorList>
    </citation>
    <scope>NUCLEOTIDE SEQUENCE [LARGE SCALE GENOMIC DNA]</scope>
    <source>
        <strain evidence="1 2">DSM 14696</strain>
    </source>
</reference>
<comment type="caution">
    <text evidence="1">The sequence shown here is derived from an EMBL/GenBank/DDBJ whole genome shotgun (WGS) entry which is preliminary data.</text>
</comment>
<accession>A0A7X4Y852</accession>
<dbReference type="RefSeq" id="WP_139914760.1">
    <property type="nucleotide sequence ID" value="NZ_CBCSLE010000012.1"/>
</dbReference>